<feature type="coiled-coil region" evidence="1">
    <location>
        <begin position="39"/>
        <end position="119"/>
    </location>
</feature>
<feature type="region of interest" description="Disordered" evidence="2">
    <location>
        <begin position="186"/>
        <end position="317"/>
    </location>
</feature>
<accession>A0AAD6WMC3</accession>
<evidence type="ECO:0000313" key="4">
    <source>
        <dbReference type="Proteomes" id="UP001218188"/>
    </source>
</evidence>
<evidence type="ECO:0000256" key="2">
    <source>
        <dbReference type="SAM" id="MobiDB-lite"/>
    </source>
</evidence>
<protein>
    <submittedName>
        <fullName evidence="3">Uncharacterized protein</fullName>
    </submittedName>
</protein>
<evidence type="ECO:0000256" key="1">
    <source>
        <dbReference type="SAM" id="Coils"/>
    </source>
</evidence>
<name>A0AAD6WMC3_9AGAR</name>
<feature type="compositionally biased region" description="Low complexity" evidence="2">
    <location>
        <begin position="228"/>
        <end position="244"/>
    </location>
</feature>
<feature type="compositionally biased region" description="Polar residues" evidence="2">
    <location>
        <begin position="307"/>
        <end position="317"/>
    </location>
</feature>
<keyword evidence="1" id="KW-0175">Coiled coil</keyword>
<organism evidence="3 4">
    <name type="scientific">Mycena alexandri</name>
    <dbReference type="NCBI Taxonomy" id="1745969"/>
    <lineage>
        <taxon>Eukaryota</taxon>
        <taxon>Fungi</taxon>
        <taxon>Dikarya</taxon>
        <taxon>Basidiomycota</taxon>
        <taxon>Agaricomycotina</taxon>
        <taxon>Agaricomycetes</taxon>
        <taxon>Agaricomycetidae</taxon>
        <taxon>Agaricales</taxon>
        <taxon>Marasmiineae</taxon>
        <taxon>Mycenaceae</taxon>
        <taxon>Mycena</taxon>
    </lineage>
</organism>
<dbReference type="Proteomes" id="UP001218188">
    <property type="component" value="Unassembled WGS sequence"/>
</dbReference>
<gene>
    <name evidence="3" type="ORF">C8F04DRAFT_1154224</name>
</gene>
<dbReference type="AlphaFoldDB" id="A0AAD6WMC3"/>
<dbReference type="Gene3D" id="1.10.287.1490">
    <property type="match status" value="1"/>
</dbReference>
<sequence length="317" mass="34174">MALESNSALRLECQHVQDGKTAVAEFPTDNPYTAAGCALIAAYEAVELAEEEANKLKAQITTLNDSLARERGRAEELQAKVNAVIKENDVMLRAREADIQTLKNSLAHKEARAAALQGAADKAKAAGEREMQTIKETHSREMDSLRTLSATQQGIFEKIRQQLDQIPHFVPTAFIPAVTQSMILPPSAGQKHPISGNASVFPKRPRTESDPSSTNQPDTSVAKRPRTESSPTTTIASATPSTAPGQSSLGAQPGLAQGQRTAGSARPQPPPSSRSNIGYVAASRTSPRDPRLAPGYKQQASRFYGNRTHQPSYFSRH</sequence>
<feature type="compositionally biased region" description="Polar residues" evidence="2">
    <location>
        <begin position="210"/>
        <end position="219"/>
    </location>
</feature>
<dbReference type="EMBL" id="JARJCM010000377">
    <property type="protein sequence ID" value="KAJ7017810.1"/>
    <property type="molecule type" value="Genomic_DNA"/>
</dbReference>
<evidence type="ECO:0000313" key="3">
    <source>
        <dbReference type="EMBL" id="KAJ7017810.1"/>
    </source>
</evidence>
<keyword evidence="4" id="KW-1185">Reference proteome</keyword>
<reference evidence="3" key="1">
    <citation type="submission" date="2023-03" db="EMBL/GenBank/DDBJ databases">
        <title>Massive genome expansion in bonnet fungi (Mycena s.s.) driven by repeated elements and novel gene families across ecological guilds.</title>
        <authorList>
            <consortium name="Lawrence Berkeley National Laboratory"/>
            <person name="Harder C.B."/>
            <person name="Miyauchi S."/>
            <person name="Viragh M."/>
            <person name="Kuo A."/>
            <person name="Thoen E."/>
            <person name="Andreopoulos B."/>
            <person name="Lu D."/>
            <person name="Skrede I."/>
            <person name="Drula E."/>
            <person name="Henrissat B."/>
            <person name="Morin E."/>
            <person name="Kohler A."/>
            <person name="Barry K."/>
            <person name="LaButti K."/>
            <person name="Morin E."/>
            <person name="Salamov A."/>
            <person name="Lipzen A."/>
            <person name="Mereny Z."/>
            <person name="Hegedus B."/>
            <person name="Baldrian P."/>
            <person name="Stursova M."/>
            <person name="Weitz H."/>
            <person name="Taylor A."/>
            <person name="Grigoriev I.V."/>
            <person name="Nagy L.G."/>
            <person name="Martin F."/>
            <person name="Kauserud H."/>
        </authorList>
    </citation>
    <scope>NUCLEOTIDE SEQUENCE</scope>
    <source>
        <strain evidence="3">CBHHK200</strain>
    </source>
</reference>
<proteinExistence type="predicted"/>
<comment type="caution">
    <text evidence="3">The sequence shown here is derived from an EMBL/GenBank/DDBJ whole genome shotgun (WGS) entry which is preliminary data.</text>
</comment>